<dbReference type="EMBL" id="BJTG01000011">
    <property type="protein sequence ID" value="GEJ59135.1"/>
    <property type="molecule type" value="Genomic_DNA"/>
</dbReference>
<dbReference type="InterPro" id="IPR036291">
    <property type="entry name" value="NAD(P)-bd_dom_sf"/>
</dbReference>
<dbReference type="RefSeq" id="WP_176068357.1">
    <property type="nucleotide sequence ID" value="NZ_BJTG01000011.1"/>
</dbReference>
<sequence>MAGRELSGTVALVTGASSGIGAATARALAEAGAAVALVARRKERLDALAAELARSGARALALEVDVTDQAQARAAVQRTVGELGSLDVLVNNAGVMLLGPISGAPTEEWDRMIALNLQGLLYTAHAALPHLLAAAERSPRRVADLVNVSSVAGRRARSGAGVYNLTKFGVGAFSESLRQEVTARHVRVSLVEPGAVDTELVSHVRPEVREQSTRTFANVEMLEAEDVADAIRYIVTRPRRMAVNELLVRPTEQEF</sequence>
<dbReference type="PRINTS" id="PR00081">
    <property type="entry name" value="GDHRDH"/>
</dbReference>
<dbReference type="Proteomes" id="UP000503640">
    <property type="component" value="Unassembled WGS sequence"/>
</dbReference>
<evidence type="ECO:0000256" key="1">
    <source>
        <dbReference type="ARBA" id="ARBA00006484"/>
    </source>
</evidence>
<dbReference type="PANTHER" id="PTHR43115:SF4">
    <property type="entry name" value="DEHYDROGENASE_REDUCTASE SDR FAMILY MEMBER 11"/>
    <property type="match status" value="1"/>
</dbReference>
<dbReference type="PANTHER" id="PTHR43115">
    <property type="entry name" value="DEHYDROGENASE/REDUCTASE SDR FAMILY MEMBER 11"/>
    <property type="match status" value="1"/>
</dbReference>
<feature type="domain" description="Ketoreductase" evidence="4">
    <location>
        <begin position="9"/>
        <end position="199"/>
    </location>
</feature>
<dbReference type="Gene3D" id="3.40.50.720">
    <property type="entry name" value="NAD(P)-binding Rossmann-like Domain"/>
    <property type="match status" value="1"/>
</dbReference>
<evidence type="ECO:0000259" key="4">
    <source>
        <dbReference type="SMART" id="SM00822"/>
    </source>
</evidence>
<dbReference type="GO" id="GO:0016616">
    <property type="term" value="F:oxidoreductase activity, acting on the CH-OH group of donors, NAD or NADP as acceptor"/>
    <property type="evidence" value="ECO:0007669"/>
    <property type="project" value="UniProtKB-ARBA"/>
</dbReference>
<dbReference type="FunFam" id="3.40.50.720:FF:000047">
    <property type="entry name" value="NADP-dependent L-serine/L-allo-threonine dehydrogenase"/>
    <property type="match status" value="1"/>
</dbReference>
<dbReference type="InterPro" id="IPR002347">
    <property type="entry name" value="SDR_fam"/>
</dbReference>
<evidence type="ECO:0000313" key="6">
    <source>
        <dbReference type="Proteomes" id="UP000503640"/>
    </source>
</evidence>
<protein>
    <submittedName>
        <fullName evidence="5">Oxidoreductase</fullName>
    </submittedName>
</protein>
<proteinExistence type="inferred from homology"/>
<dbReference type="AlphaFoldDB" id="A0A7I9VRV0"/>
<evidence type="ECO:0000256" key="2">
    <source>
        <dbReference type="ARBA" id="ARBA00023002"/>
    </source>
</evidence>
<comment type="caution">
    <text evidence="5">The sequence shown here is derived from an EMBL/GenBank/DDBJ whole genome shotgun (WGS) entry which is preliminary data.</text>
</comment>
<keyword evidence="6" id="KW-1185">Reference proteome</keyword>
<name>A0A7I9VRV0_9BACT</name>
<dbReference type="PRINTS" id="PR00080">
    <property type="entry name" value="SDRFAMILY"/>
</dbReference>
<organism evidence="5 6">
    <name type="scientific">Anaeromyxobacter diazotrophicus</name>
    <dbReference type="NCBI Taxonomy" id="2590199"/>
    <lineage>
        <taxon>Bacteria</taxon>
        <taxon>Pseudomonadati</taxon>
        <taxon>Myxococcota</taxon>
        <taxon>Myxococcia</taxon>
        <taxon>Myxococcales</taxon>
        <taxon>Cystobacterineae</taxon>
        <taxon>Anaeromyxobacteraceae</taxon>
        <taxon>Anaeromyxobacter</taxon>
    </lineage>
</organism>
<accession>A0A7I9VRV0</accession>
<evidence type="ECO:0000313" key="5">
    <source>
        <dbReference type="EMBL" id="GEJ59135.1"/>
    </source>
</evidence>
<comment type="similarity">
    <text evidence="1 3">Belongs to the short-chain dehydrogenases/reductases (SDR) family.</text>
</comment>
<dbReference type="SMART" id="SM00822">
    <property type="entry name" value="PKS_KR"/>
    <property type="match status" value="1"/>
</dbReference>
<keyword evidence="2" id="KW-0560">Oxidoreductase</keyword>
<gene>
    <name evidence="5" type="ORF">AMYX_38760</name>
</gene>
<reference evidence="6" key="1">
    <citation type="journal article" date="2020" name="Appl. Environ. Microbiol.">
        <title>Diazotrophic Anaeromyxobacter Isolates from Soils.</title>
        <authorList>
            <person name="Masuda Y."/>
            <person name="Yamanaka H."/>
            <person name="Xu Z.X."/>
            <person name="Shiratori Y."/>
            <person name="Aono T."/>
            <person name="Amachi S."/>
            <person name="Senoo K."/>
            <person name="Itoh H."/>
        </authorList>
    </citation>
    <scope>NUCLEOTIDE SEQUENCE [LARGE SCALE GENOMIC DNA]</scope>
    <source>
        <strain evidence="6">R267</strain>
    </source>
</reference>
<dbReference type="SUPFAM" id="SSF51735">
    <property type="entry name" value="NAD(P)-binding Rossmann-fold domains"/>
    <property type="match status" value="1"/>
</dbReference>
<dbReference type="Pfam" id="PF00106">
    <property type="entry name" value="adh_short"/>
    <property type="match status" value="1"/>
</dbReference>
<dbReference type="InterPro" id="IPR057326">
    <property type="entry name" value="KR_dom"/>
</dbReference>
<evidence type="ECO:0000256" key="3">
    <source>
        <dbReference type="RuleBase" id="RU000363"/>
    </source>
</evidence>